<dbReference type="AlphaFoldDB" id="X1LHC1"/>
<gene>
    <name evidence="3" type="ORF">S06H3_10133</name>
</gene>
<dbReference type="PANTHER" id="PTHR42924">
    <property type="entry name" value="EXONUCLEASE"/>
    <property type="match status" value="1"/>
</dbReference>
<dbReference type="PANTHER" id="PTHR42924:SF3">
    <property type="entry name" value="POLYMERASE_HISTIDINOL PHOSPHATASE N-TERMINAL DOMAIN-CONTAINING PROTEIN"/>
    <property type="match status" value="1"/>
</dbReference>
<feature type="domain" description="Polymerase/histidinol phosphatase N-terminal" evidence="2">
    <location>
        <begin position="4"/>
        <end position="70"/>
    </location>
</feature>
<dbReference type="Pfam" id="PF02811">
    <property type="entry name" value="PHP"/>
    <property type="match status" value="1"/>
</dbReference>
<dbReference type="SMART" id="SM00481">
    <property type="entry name" value="POLIIIAc"/>
    <property type="match status" value="1"/>
</dbReference>
<dbReference type="GO" id="GO:0035312">
    <property type="term" value="F:5'-3' DNA exonuclease activity"/>
    <property type="evidence" value="ECO:0007669"/>
    <property type="project" value="TreeGrafter"/>
</dbReference>
<dbReference type="InterPro" id="IPR004013">
    <property type="entry name" value="PHP_dom"/>
</dbReference>
<dbReference type="GO" id="GO:0004534">
    <property type="term" value="F:5'-3' RNA exonuclease activity"/>
    <property type="evidence" value="ECO:0007669"/>
    <property type="project" value="TreeGrafter"/>
</dbReference>
<dbReference type="InterPro" id="IPR003141">
    <property type="entry name" value="Pol/His_phosphatase_N"/>
</dbReference>
<dbReference type="Gene3D" id="1.10.150.650">
    <property type="match status" value="1"/>
</dbReference>
<dbReference type="Gene3D" id="3.20.20.140">
    <property type="entry name" value="Metal-dependent hydrolases"/>
    <property type="match status" value="1"/>
</dbReference>
<dbReference type="InterPro" id="IPR052018">
    <property type="entry name" value="PHP_domain"/>
</dbReference>
<evidence type="ECO:0000259" key="2">
    <source>
        <dbReference type="SMART" id="SM00481"/>
    </source>
</evidence>
<organism evidence="3">
    <name type="scientific">marine sediment metagenome</name>
    <dbReference type="NCBI Taxonomy" id="412755"/>
    <lineage>
        <taxon>unclassified sequences</taxon>
        <taxon>metagenomes</taxon>
        <taxon>ecological metagenomes</taxon>
    </lineage>
</organism>
<sequence>MSEVDLHIHSTASDGRLSPEEVVRKSAERGLTIIALADHDTVDGIAPALATARAFPRLRVIPCIEISTDVPRGEVHVLGYFINYTSQELKVRLDRMCSSRQERAQGTIAKLGNLGIHIDWQRVQEIAGGGSIGRPHIAQAMLDKGYVASIKEAFTKYLARDGPAYVKWQKMTPARVVELILQADGLPVLAHPLTIDDLETVVIELKAIGLVGIEAYYNGYTADEVSRLVSLADRHNLIATGGSDYHGLDPSTETMIGGSDVPIEAAERLIAL</sequence>
<dbReference type="CDD" id="cd07438">
    <property type="entry name" value="PHP_HisPPase_AMP"/>
    <property type="match status" value="1"/>
</dbReference>
<feature type="region of interest" description="Disordered" evidence="1">
    <location>
        <begin position="1"/>
        <end position="21"/>
    </location>
</feature>
<proteinExistence type="predicted"/>
<protein>
    <recommendedName>
        <fullName evidence="2">Polymerase/histidinol phosphatase N-terminal domain-containing protein</fullName>
    </recommendedName>
</protein>
<dbReference type="EMBL" id="BARV01004630">
    <property type="protein sequence ID" value="GAI05241.1"/>
    <property type="molecule type" value="Genomic_DNA"/>
</dbReference>
<reference evidence="3" key="1">
    <citation type="journal article" date="2014" name="Front. Microbiol.">
        <title>High frequency of phylogenetically diverse reductive dehalogenase-homologous genes in deep subseafloor sedimentary metagenomes.</title>
        <authorList>
            <person name="Kawai M."/>
            <person name="Futagami T."/>
            <person name="Toyoda A."/>
            <person name="Takaki Y."/>
            <person name="Nishi S."/>
            <person name="Hori S."/>
            <person name="Arai W."/>
            <person name="Tsubouchi T."/>
            <person name="Morono Y."/>
            <person name="Uchiyama I."/>
            <person name="Ito T."/>
            <person name="Fujiyama A."/>
            <person name="Inagaki F."/>
            <person name="Takami H."/>
        </authorList>
    </citation>
    <scope>NUCLEOTIDE SEQUENCE</scope>
    <source>
        <strain evidence="3">Expedition CK06-06</strain>
    </source>
</reference>
<feature type="non-terminal residue" evidence="3">
    <location>
        <position position="272"/>
    </location>
</feature>
<dbReference type="InterPro" id="IPR016195">
    <property type="entry name" value="Pol/histidinol_Pase-like"/>
</dbReference>
<evidence type="ECO:0000313" key="3">
    <source>
        <dbReference type="EMBL" id="GAI05241.1"/>
    </source>
</evidence>
<comment type="caution">
    <text evidence="3">The sequence shown here is derived from an EMBL/GenBank/DDBJ whole genome shotgun (WGS) entry which is preliminary data.</text>
</comment>
<name>X1LHC1_9ZZZZ</name>
<evidence type="ECO:0000256" key="1">
    <source>
        <dbReference type="SAM" id="MobiDB-lite"/>
    </source>
</evidence>
<dbReference type="SUPFAM" id="SSF89550">
    <property type="entry name" value="PHP domain-like"/>
    <property type="match status" value="1"/>
</dbReference>
<accession>X1LHC1</accession>